<comment type="similarity">
    <text evidence="5">Belongs to the copine family.</text>
</comment>
<evidence type="ECO:0000256" key="15">
    <source>
        <dbReference type="ARBA" id="ARBA00058857"/>
    </source>
</evidence>
<evidence type="ECO:0000256" key="2">
    <source>
        <dbReference type="ARBA" id="ARBA00004236"/>
    </source>
</evidence>
<evidence type="ECO:0000256" key="8">
    <source>
        <dbReference type="ARBA" id="ARBA00022553"/>
    </source>
</evidence>
<evidence type="ECO:0000256" key="17">
    <source>
        <dbReference type="ARBA" id="ARBA00074834"/>
    </source>
</evidence>
<evidence type="ECO:0000256" key="1">
    <source>
        <dbReference type="ARBA" id="ARBA00004123"/>
    </source>
</evidence>
<evidence type="ECO:0000256" key="18">
    <source>
        <dbReference type="ARBA" id="ARBA00076171"/>
    </source>
</evidence>
<evidence type="ECO:0000256" key="12">
    <source>
        <dbReference type="ARBA" id="ARBA00022949"/>
    </source>
</evidence>
<dbReference type="EMBL" id="GAAS01000008">
    <property type="protein sequence ID" value="JAA65037.1"/>
    <property type="molecule type" value="mRNA"/>
</dbReference>
<dbReference type="PROSITE" id="PS50234">
    <property type="entry name" value="VWFA"/>
    <property type="match status" value="1"/>
</dbReference>
<dbReference type="SMART" id="SM00239">
    <property type="entry name" value="C2"/>
    <property type="match status" value="2"/>
</dbReference>
<dbReference type="CDD" id="cd04048">
    <property type="entry name" value="C2A_Copine"/>
    <property type="match status" value="1"/>
</dbReference>
<keyword evidence="14" id="KW-0539">Nucleus</keyword>
<dbReference type="PANTHER" id="PTHR10857">
    <property type="entry name" value="COPINE"/>
    <property type="match status" value="1"/>
</dbReference>
<evidence type="ECO:0000259" key="20">
    <source>
        <dbReference type="PROSITE" id="PS50004"/>
    </source>
</evidence>
<evidence type="ECO:0000256" key="13">
    <source>
        <dbReference type="ARBA" id="ARBA00023136"/>
    </source>
</evidence>
<dbReference type="GO" id="GO:0005737">
    <property type="term" value="C:cytoplasm"/>
    <property type="evidence" value="ECO:0007669"/>
    <property type="project" value="UniProtKB-SubCell"/>
</dbReference>
<dbReference type="SMART" id="SM00327">
    <property type="entry name" value="VWA"/>
    <property type="match status" value="1"/>
</dbReference>
<dbReference type="GO" id="GO:0046872">
    <property type="term" value="F:metal ion binding"/>
    <property type="evidence" value="ECO:0007669"/>
    <property type="project" value="UniProtKB-KW"/>
</dbReference>
<evidence type="ECO:0000313" key="22">
    <source>
        <dbReference type="EMBL" id="JAA65037.1"/>
    </source>
</evidence>
<dbReference type="InterPro" id="IPR037768">
    <property type="entry name" value="C2B_Copine"/>
</dbReference>
<dbReference type="GO" id="GO:0071277">
    <property type="term" value="P:cellular response to calcium ion"/>
    <property type="evidence" value="ECO:0007669"/>
    <property type="project" value="TreeGrafter"/>
</dbReference>
<evidence type="ECO:0000256" key="5">
    <source>
        <dbReference type="ARBA" id="ARBA00009048"/>
    </source>
</evidence>
<dbReference type="GO" id="GO:0005544">
    <property type="term" value="F:calcium-dependent phospholipid binding"/>
    <property type="evidence" value="ECO:0007669"/>
    <property type="project" value="InterPro"/>
</dbReference>
<feature type="region of interest" description="Disordered" evidence="19">
    <location>
        <begin position="562"/>
        <end position="630"/>
    </location>
</feature>
<evidence type="ECO:0000256" key="7">
    <source>
        <dbReference type="ARBA" id="ARBA00022490"/>
    </source>
</evidence>
<evidence type="ECO:0000256" key="19">
    <source>
        <dbReference type="SAM" id="MobiDB-lite"/>
    </source>
</evidence>
<dbReference type="Pfam" id="PF00168">
    <property type="entry name" value="C2"/>
    <property type="match status" value="2"/>
</dbReference>
<evidence type="ECO:0000256" key="3">
    <source>
        <dbReference type="ARBA" id="ARBA00004246"/>
    </source>
</evidence>
<evidence type="ECO:0000256" key="4">
    <source>
        <dbReference type="ARBA" id="ARBA00004496"/>
    </source>
</evidence>
<dbReference type="Gene3D" id="2.60.40.150">
    <property type="entry name" value="C2 domain"/>
    <property type="match status" value="2"/>
</dbReference>
<keyword evidence="13" id="KW-0472">Membrane</keyword>
<keyword evidence="7" id="KW-0963">Cytoplasm</keyword>
<feature type="domain" description="C2" evidence="20">
    <location>
        <begin position="22"/>
        <end position="152"/>
    </location>
</feature>
<evidence type="ECO:0000256" key="6">
    <source>
        <dbReference type="ARBA" id="ARBA00022475"/>
    </source>
</evidence>
<dbReference type="CDD" id="cd04047">
    <property type="entry name" value="C2B_Copine"/>
    <property type="match status" value="1"/>
</dbReference>
<keyword evidence="12" id="KW-0965">Cell junction</keyword>
<feature type="region of interest" description="Disordered" evidence="19">
    <location>
        <begin position="1"/>
        <end position="37"/>
    </location>
</feature>
<feature type="domain" description="VWFA" evidence="21">
    <location>
        <begin position="327"/>
        <end position="522"/>
    </location>
</feature>
<dbReference type="GO" id="GO:0005925">
    <property type="term" value="C:focal adhesion"/>
    <property type="evidence" value="ECO:0007669"/>
    <property type="project" value="UniProtKB-SubCell"/>
</dbReference>
<evidence type="ECO:0000256" key="14">
    <source>
        <dbReference type="ARBA" id="ARBA00023242"/>
    </source>
</evidence>
<keyword evidence="11" id="KW-0106">Calcium</keyword>
<dbReference type="AlphaFoldDB" id="L7MM93"/>
<dbReference type="InterPro" id="IPR045052">
    <property type="entry name" value="Copine"/>
</dbReference>
<evidence type="ECO:0000256" key="11">
    <source>
        <dbReference type="ARBA" id="ARBA00022837"/>
    </source>
</evidence>
<dbReference type="SUPFAM" id="SSF53300">
    <property type="entry name" value="vWA-like"/>
    <property type="match status" value="1"/>
</dbReference>
<dbReference type="GO" id="GO:0005634">
    <property type="term" value="C:nucleus"/>
    <property type="evidence" value="ECO:0007669"/>
    <property type="project" value="UniProtKB-SubCell"/>
</dbReference>
<evidence type="ECO:0000256" key="9">
    <source>
        <dbReference type="ARBA" id="ARBA00022723"/>
    </source>
</evidence>
<comment type="subunit">
    <text evidence="16">Monomer. Interacts with ERBB2 (preferentially with the tyrosine phosphorylated form); this interaction occurs at the cell membrane and is increased in a growth factor heregulin-dependent manner. Interacts with SHC1; this interaction may mediate the binding of CPNE3 with ERBB2. Interacts with RACK1.</text>
</comment>
<keyword evidence="6" id="KW-1003">Cell membrane</keyword>
<dbReference type="InterPro" id="IPR035892">
    <property type="entry name" value="C2_domain_sf"/>
</dbReference>
<keyword evidence="10" id="KW-0677">Repeat</keyword>
<dbReference type="GO" id="GO:0005886">
    <property type="term" value="C:plasma membrane"/>
    <property type="evidence" value="ECO:0007669"/>
    <property type="project" value="UniProtKB-SubCell"/>
</dbReference>
<dbReference type="Pfam" id="PF07002">
    <property type="entry name" value="Copine"/>
    <property type="match status" value="1"/>
</dbReference>
<evidence type="ECO:0000256" key="16">
    <source>
        <dbReference type="ARBA" id="ARBA00065466"/>
    </source>
</evidence>
<dbReference type="PROSITE" id="PS50004">
    <property type="entry name" value="C2"/>
    <property type="match status" value="2"/>
</dbReference>
<dbReference type="FunFam" id="2.60.40.150:FF:000099">
    <property type="entry name" value="Copine 3"/>
    <property type="match status" value="1"/>
</dbReference>
<comment type="function">
    <text evidence="15">Calcium-dependent phospholipid-binding protein that plays a role in ERBB2-mediated tumor cell migration in response to growth factor heregulin stimulation.</text>
</comment>
<dbReference type="PANTHER" id="PTHR10857:SF106">
    <property type="entry name" value="C2 DOMAIN-CONTAINING PROTEIN"/>
    <property type="match status" value="1"/>
</dbReference>
<dbReference type="InterPro" id="IPR036465">
    <property type="entry name" value="vWFA_dom_sf"/>
</dbReference>
<comment type="subcellular location">
    <subcellularLocation>
        <location evidence="3">Cell junction</location>
        <location evidence="3">Focal adhesion</location>
    </subcellularLocation>
    <subcellularLocation>
        <location evidence="2">Cell membrane</location>
    </subcellularLocation>
    <subcellularLocation>
        <location evidence="4">Cytoplasm</location>
    </subcellularLocation>
    <subcellularLocation>
        <location evidence="1">Nucleus</location>
    </subcellularLocation>
</comment>
<keyword evidence="9" id="KW-0479">Metal-binding</keyword>
<feature type="domain" description="C2" evidence="20">
    <location>
        <begin position="156"/>
        <end position="284"/>
    </location>
</feature>
<organism evidence="22">
    <name type="scientific">Oesophagostomum dentatum</name>
    <name type="common">Nodular worm</name>
    <dbReference type="NCBI Taxonomy" id="61180"/>
    <lineage>
        <taxon>Eukaryota</taxon>
        <taxon>Metazoa</taxon>
        <taxon>Ecdysozoa</taxon>
        <taxon>Nematoda</taxon>
        <taxon>Chromadorea</taxon>
        <taxon>Rhabditida</taxon>
        <taxon>Rhabditina</taxon>
        <taxon>Rhabditomorpha</taxon>
        <taxon>Strongyloidea</taxon>
        <taxon>Strongylidae</taxon>
        <taxon>Oesophagostomum</taxon>
    </lineage>
</organism>
<evidence type="ECO:0000259" key="21">
    <source>
        <dbReference type="PROSITE" id="PS50234"/>
    </source>
</evidence>
<protein>
    <recommendedName>
        <fullName evidence="17">Copine-3</fullName>
    </recommendedName>
    <alternativeName>
        <fullName evidence="18">Copine III</fullName>
    </alternativeName>
</protein>
<dbReference type="InterPro" id="IPR010734">
    <property type="entry name" value="Copine_C"/>
</dbReference>
<dbReference type="InterPro" id="IPR002035">
    <property type="entry name" value="VWF_A"/>
</dbReference>
<keyword evidence="8" id="KW-0597">Phosphoprotein</keyword>
<dbReference type="SUPFAM" id="SSF49562">
    <property type="entry name" value="C2 domain (Calcium/lipid-binding domain, CaLB)"/>
    <property type="match status" value="2"/>
</dbReference>
<dbReference type="FunFam" id="2.60.40.150:FF:000042">
    <property type="entry name" value="Copine 3"/>
    <property type="match status" value="1"/>
</dbReference>
<sequence length="728" mass="80462">MGNALERSSQDKAGCTVLNEAEPNSRMFDANEPSSSTPSVSLLLTLKASKLRDKDVFSKSDPMCVVSQFVGRLTGKGQWKEFGRTERLQNTLNPEWATQIRIEYFFEEKQTMKFEVYDIDSESPELSAHDFLGRMECDLAEIVSNRPFVKPLSGLKGNCGEITIWSEEVDEGSKENVLFHLSAKKLDKKDFFGKSDPFLNIYRLNDDGSRVLVHRTEAIMKELNPTWQPFEVNVKSLCLGDRSKLFLVECFDYDRDGGLSHDFIGSCKVSLSQLLSSSVKSLPLINEKKKAKKGDKYKNSGTLEFDGVQILKQHTFLDFIAGGTQLDFAVAVDFTASNGAVHKPTSLHCINPTQPNQYEIAIRAVIDICQHYNNSKLFDAFGFGAILPPETCVSPIFALNFDANPAVVGLPGVMEVYRFALNRVKLYGPTNFAPVIKEVSKKAAKFSHDGARYQVLLIITDGAISDLAATKSAIIAASSLPLSIIIVGVGNDEFENMNELDSDEHLLTHAGRTAQRDIVQFVPLRNFIRQDCTGAESERVMGLLAKEVLAEIPLQLTSYMKKRNISPRPPDNPFPKDAEAVFQPSKPPPSAYPALAPHYSGQPAPYPGVQPVAQQYTGLPPQYPSASQMPQPSIPGYPSQIPPQPQPMGYPYPMPSQPVPYPALYQPFPMYPPTAMPYPSQPGMALPPGYIPQPAYLQGAAPTAPPIDLDEIKPELVVPRMKNLNLQQ</sequence>
<dbReference type="InterPro" id="IPR000008">
    <property type="entry name" value="C2_dom"/>
</dbReference>
<evidence type="ECO:0000256" key="10">
    <source>
        <dbReference type="ARBA" id="ARBA00022737"/>
    </source>
</evidence>
<name>L7MM93_OESDE</name>
<proteinExistence type="evidence at transcript level"/>
<accession>L7MM93</accession>
<reference evidence="22" key="1">
    <citation type="submission" date="2012-09" db="EMBL/GenBank/DDBJ databases">
        <title>Transcriptomic evaluation of the nicotinic acetylcholine receptor pathway in levamisole-resistant and -sensitive Oesophagostomum dentatum.</title>
        <authorList>
            <person name="Romine N.M."/>
            <person name="Martin R.J."/>
            <person name="Beetham J.K."/>
        </authorList>
    </citation>
    <scope>NUCLEOTIDE SEQUENCE</scope>
    <source>
        <strain evidence="22">LEVR</strain>
    </source>
</reference>